<gene>
    <name evidence="2" type="ORF">TRV642_3354</name>
</gene>
<proteinExistence type="predicted"/>
<dbReference type="InterPro" id="IPR041657">
    <property type="entry name" value="HTH_17"/>
</dbReference>
<dbReference type="Pfam" id="PF12728">
    <property type="entry name" value="HTH_17"/>
    <property type="match status" value="1"/>
</dbReference>
<name>A0A9W4TJ77_9FLAO</name>
<sequence>MEKTIVLHCLSVEEFKELLQEAVRNELSGRTNPKAPEDPELLLTRQETADLLRISLTSLWKWTDKGKLKSYGLGNRRYYKKSEVLQSLTVL</sequence>
<dbReference type="Proteomes" id="UP001152749">
    <property type="component" value="Chromosome"/>
</dbReference>
<dbReference type="EMBL" id="OX336425">
    <property type="protein sequence ID" value="CAI2768158.1"/>
    <property type="molecule type" value="Genomic_DNA"/>
</dbReference>
<dbReference type="KEGG" id="fcs:TRV642_3354"/>
<feature type="domain" description="Helix-turn-helix" evidence="1">
    <location>
        <begin position="42"/>
        <end position="86"/>
    </location>
</feature>
<dbReference type="InterPro" id="IPR009061">
    <property type="entry name" value="DNA-bd_dom_put_sf"/>
</dbReference>
<dbReference type="RefSeq" id="WP_263360831.1">
    <property type="nucleotide sequence ID" value="NZ_OX336425.1"/>
</dbReference>
<evidence type="ECO:0000313" key="2">
    <source>
        <dbReference type="EMBL" id="CAI2768158.1"/>
    </source>
</evidence>
<evidence type="ECO:0000313" key="3">
    <source>
        <dbReference type="Proteomes" id="UP001152749"/>
    </source>
</evidence>
<organism evidence="2 3">
    <name type="scientific">Flavobacterium collinsii</name>
    <dbReference type="NCBI Taxonomy" id="1114861"/>
    <lineage>
        <taxon>Bacteria</taxon>
        <taxon>Pseudomonadati</taxon>
        <taxon>Bacteroidota</taxon>
        <taxon>Flavobacteriia</taxon>
        <taxon>Flavobacteriales</taxon>
        <taxon>Flavobacteriaceae</taxon>
        <taxon>Flavobacterium</taxon>
    </lineage>
</organism>
<accession>A0A9W4TJ77</accession>
<dbReference type="AlphaFoldDB" id="A0A9W4TJ77"/>
<dbReference type="SUPFAM" id="SSF46955">
    <property type="entry name" value="Putative DNA-binding domain"/>
    <property type="match status" value="1"/>
</dbReference>
<reference evidence="2" key="1">
    <citation type="submission" date="2022-09" db="EMBL/GenBank/DDBJ databases">
        <authorList>
            <person name="Duchaud E."/>
        </authorList>
    </citation>
    <scope>NUCLEOTIDE SEQUENCE</scope>
    <source>
        <strain evidence="2">TRV642</strain>
    </source>
</reference>
<evidence type="ECO:0000259" key="1">
    <source>
        <dbReference type="Pfam" id="PF12728"/>
    </source>
</evidence>
<protein>
    <submittedName>
        <fullName evidence="2">HTH_17 domain-containing protein</fullName>
    </submittedName>
</protein>